<keyword evidence="10" id="KW-1185">Reference proteome</keyword>
<gene>
    <name evidence="9" type="ORF">AVEN_118310_1</name>
</gene>
<evidence type="ECO:0000256" key="5">
    <source>
        <dbReference type="ARBA" id="ARBA00035674"/>
    </source>
</evidence>
<evidence type="ECO:0000256" key="3">
    <source>
        <dbReference type="ARBA" id="ARBA00022603"/>
    </source>
</evidence>
<comment type="catalytic activity">
    <reaction evidence="6">
        <text>N,N-dimethylethanolamine phosphate + S-adenosyl-L-methionine = phosphocholine + S-adenosyl-L-homocysteine + H(+)</text>
        <dbReference type="Rhea" id="RHEA:25325"/>
        <dbReference type="ChEBI" id="CHEBI:15378"/>
        <dbReference type="ChEBI" id="CHEBI:57856"/>
        <dbReference type="ChEBI" id="CHEBI:58641"/>
        <dbReference type="ChEBI" id="CHEBI:59789"/>
        <dbReference type="ChEBI" id="CHEBI:295975"/>
        <dbReference type="EC" id="2.1.1.103"/>
    </reaction>
    <physiologicalReaction direction="left-to-right" evidence="6">
        <dbReference type="Rhea" id="RHEA:25326"/>
    </physiologicalReaction>
</comment>
<comment type="catalytic activity">
    <reaction evidence="7">
        <text>N-methylethanolamine phosphate + S-adenosyl-L-methionine = N,N-dimethylethanolamine phosphate + S-adenosyl-L-homocysteine + H(+)</text>
        <dbReference type="Rhea" id="RHEA:25321"/>
        <dbReference type="ChEBI" id="CHEBI:15378"/>
        <dbReference type="ChEBI" id="CHEBI:57781"/>
        <dbReference type="ChEBI" id="CHEBI:57856"/>
        <dbReference type="ChEBI" id="CHEBI:58641"/>
        <dbReference type="ChEBI" id="CHEBI:59789"/>
        <dbReference type="EC" id="2.1.1.103"/>
    </reaction>
    <physiologicalReaction direction="left-to-right" evidence="7">
        <dbReference type="Rhea" id="RHEA:25322"/>
    </physiologicalReaction>
</comment>
<dbReference type="InterPro" id="IPR029063">
    <property type="entry name" value="SAM-dependent_MTases_sf"/>
</dbReference>
<keyword evidence="3" id="KW-0489">Methyltransferase</keyword>
<comment type="caution">
    <text evidence="9">The sequence shown here is derived from an EMBL/GenBank/DDBJ whole genome shotgun (WGS) entry which is preliminary data.</text>
</comment>
<dbReference type="OrthoDB" id="8300214at2759"/>
<feature type="domain" description="Methyltransferase" evidence="8">
    <location>
        <begin position="24"/>
        <end position="131"/>
    </location>
</feature>
<dbReference type="Pfam" id="PF13847">
    <property type="entry name" value="Methyltransf_31"/>
    <property type="match status" value="1"/>
</dbReference>
<evidence type="ECO:0000313" key="10">
    <source>
        <dbReference type="Proteomes" id="UP000499080"/>
    </source>
</evidence>
<dbReference type="SUPFAM" id="SSF53335">
    <property type="entry name" value="S-adenosyl-L-methionine-dependent methyltransferases"/>
    <property type="match status" value="1"/>
</dbReference>
<dbReference type="InterPro" id="IPR025714">
    <property type="entry name" value="Methyltranfer_dom"/>
</dbReference>
<proteinExistence type="predicted"/>
<dbReference type="PANTHER" id="PTHR44307:SF2">
    <property type="entry name" value="PHOSPHOETHANOLAMINE METHYLTRANSFERASE ISOFORM X1"/>
    <property type="match status" value="1"/>
</dbReference>
<dbReference type="Proteomes" id="UP000499080">
    <property type="component" value="Unassembled WGS sequence"/>
</dbReference>
<accession>A0A4Y2RGC1</accession>
<evidence type="ECO:0000256" key="2">
    <source>
        <dbReference type="ARBA" id="ARBA00005189"/>
    </source>
</evidence>
<dbReference type="AlphaFoldDB" id="A0A4Y2RGC1"/>
<dbReference type="GO" id="GO:0032259">
    <property type="term" value="P:methylation"/>
    <property type="evidence" value="ECO:0007669"/>
    <property type="project" value="UniProtKB-KW"/>
</dbReference>
<dbReference type="CDD" id="cd02440">
    <property type="entry name" value="AdoMet_MTases"/>
    <property type="match status" value="1"/>
</dbReference>
<evidence type="ECO:0000313" key="9">
    <source>
        <dbReference type="EMBL" id="GBN74753.1"/>
    </source>
</evidence>
<name>A0A4Y2RGC1_ARAVE</name>
<comment type="pathway">
    <text evidence="2">Lipid metabolism.</text>
</comment>
<organism evidence="9 10">
    <name type="scientific">Araneus ventricosus</name>
    <name type="common">Orbweaver spider</name>
    <name type="synonym">Epeira ventricosa</name>
    <dbReference type="NCBI Taxonomy" id="182803"/>
    <lineage>
        <taxon>Eukaryota</taxon>
        <taxon>Metazoa</taxon>
        <taxon>Ecdysozoa</taxon>
        <taxon>Arthropoda</taxon>
        <taxon>Chelicerata</taxon>
        <taxon>Arachnida</taxon>
        <taxon>Araneae</taxon>
        <taxon>Araneomorphae</taxon>
        <taxon>Entelegynae</taxon>
        <taxon>Araneoidea</taxon>
        <taxon>Araneidae</taxon>
        <taxon>Araneus</taxon>
    </lineage>
</organism>
<sequence length="267" mass="31285">MSWCESTNEETNTFLSSLRWGDLSGELVMDVGCGLGNMSTKCILQHFPRVSKIVAIDKDPYCIQRSKDEFKQETFKKAKFHCASITDWAELQRWKGKISKIVSAHCISFVKRQQRAFRNMFELLKPGGQAALLFVLRSESDDVYLEMSKKPKWSEYFKRLNTQIVLKLRESDPTYYSNMLKQIGFLVLFCREQIIEYVFHDDEEYKDGVWDSAFLENIPRELQDEFVEETFSMFLALHPRNEAGNLNFKYVMIEVLVEKDDETVETP</sequence>
<evidence type="ECO:0000256" key="1">
    <source>
        <dbReference type="ARBA" id="ARBA00004969"/>
    </source>
</evidence>
<reference evidence="9 10" key="1">
    <citation type="journal article" date="2019" name="Sci. Rep.">
        <title>Orb-weaving spider Araneus ventricosus genome elucidates the spidroin gene catalogue.</title>
        <authorList>
            <person name="Kono N."/>
            <person name="Nakamura H."/>
            <person name="Ohtoshi R."/>
            <person name="Moran D.A.P."/>
            <person name="Shinohara A."/>
            <person name="Yoshida Y."/>
            <person name="Fujiwara M."/>
            <person name="Mori M."/>
            <person name="Tomita M."/>
            <person name="Arakawa K."/>
        </authorList>
    </citation>
    <scope>NUCLEOTIDE SEQUENCE [LARGE SCALE GENOMIC DNA]</scope>
</reference>
<evidence type="ECO:0000256" key="4">
    <source>
        <dbReference type="ARBA" id="ARBA00022679"/>
    </source>
</evidence>
<evidence type="ECO:0000259" key="8">
    <source>
        <dbReference type="Pfam" id="PF13847"/>
    </source>
</evidence>
<dbReference type="Gene3D" id="3.40.50.150">
    <property type="entry name" value="Vaccinia Virus protein VP39"/>
    <property type="match status" value="1"/>
</dbReference>
<comment type="pathway">
    <text evidence="1">Phospholipid metabolism; phosphatidylcholine biosynthesis.</text>
</comment>
<dbReference type="EC" id="2.1.1.103" evidence="5"/>
<dbReference type="PANTHER" id="PTHR44307">
    <property type="entry name" value="PHOSPHOETHANOLAMINE METHYLTRANSFERASE"/>
    <property type="match status" value="1"/>
</dbReference>
<dbReference type="GO" id="GO:0000234">
    <property type="term" value="F:phosphoethanolamine N-methyltransferase activity"/>
    <property type="evidence" value="ECO:0007669"/>
    <property type="project" value="UniProtKB-EC"/>
</dbReference>
<protein>
    <recommendedName>
        <fullName evidence="5">phosphoethanolamine N-methyltransferase</fullName>
        <ecNumber evidence="5">2.1.1.103</ecNumber>
    </recommendedName>
</protein>
<keyword evidence="4" id="KW-0808">Transferase</keyword>
<evidence type="ECO:0000256" key="7">
    <source>
        <dbReference type="ARBA" id="ARBA00047841"/>
    </source>
</evidence>
<dbReference type="EMBL" id="BGPR01016977">
    <property type="protein sequence ID" value="GBN74753.1"/>
    <property type="molecule type" value="Genomic_DNA"/>
</dbReference>
<evidence type="ECO:0000256" key="6">
    <source>
        <dbReference type="ARBA" id="ARBA00047619"/>
    </source>
</evidence>